<dbReference type="Gene3D" id="3.30.420.10">
    <property type="entry name" value="Ribonuclease H-like superfamily/Ribonuclease H"/>
    <property type="match status" value="1"/>
</dbReference>
<comment type="catalytic activity">
    <reaction evidence="1">
        <text>Exonucleolytic cleavage of poly(A) to 5'-AMP.</text>
        <dbReference type="EC" id="3.1.13.4"/>
    </reaction>
</comment>
<dbReference type="AlphaFoldDB" id="A0A9J6FJ03"/>
<dbReference type="GO" id="GO:0005737">
    <property type="term" value="C:cytoplasm"/>
    <property type="evidence" value="ECO:0007669"/>
    <property type="project" value="UniProtKB-SubCell"/>
</dbReference>
<dbReference type="GO" id="GO:0046872">
    <property type="term" value="F:metal ion binding"/>
    <property type="evidence" value="ECO:0007669"/>
    <property type="project" value="UniProtKB-KW"/>
</dbReference>
<feature type="region of interest" description="Disordered" evidence="15">
    <location>
        <begin position="1"/>
        <end position="20"/>
    </location>
</feature>
<keyword evidence="9" id="KW-0378">Hydrolase</keyword>
<dbReference type="PANTHER" id="PTHR10797">
    <property type="entry name" value="CCR4-NOT TRANSCRIPTION COMPLEX SUBUNIT"/>
    <property type="match status" value="1"/>
</dbReference>
<dbReference type="EMBL" id="JABSTR010000001">
    <property type="protein sequence ID" value="KAH9362997.1"/>
    <property type="molecule type" value="Genomic_DNA"/>
</dbReference>
<keyword evidence="14" id="KW-0539">Nucleus</keyword>
<organism evidence="16 17">
    <name type="scientific">Haemaphysalis longicornis</name>
    <name type="common">Bush tick</name>
    <dbReference type="NCBI Taxonomy" id="44386"/>
    <lineage>
        <taxon>Eukaryota</taxon>
        <taxon>Metazoa</taxon>
        <taxon>Ecdysozoa</taxon>
        <taxon>Arthropoda</taxon>
        <taxon>Chelicerata</taxon>
        <taxon>Arachnida</taxon>
        <taxon>Acari</taxon>
        <taxon>Parasitiformes</taxon>
        <taxon>Ixodida</taxon>
        <taxon>Ixodoidea</taxon>
        <taxon>Ixodidae</taxon>
        <taxon>Haemaphysalinae</taxon>
        <taxon>Haemaphysalis</taxon>
    </lineage>
</organism>
<evidence type="ECO:0000313" key="17">
    <source>
        <dbReference type="Proteomes" id="UP000821853"/>
    </source>
</evidence>
<evidence type="ECO:0000256" key="8">
    <source>
        <dbReference type="ARBA" id="ARBA00022723"/>
    </source>
</evidence>
<dbReference type="VEuPathDB" id="VectorBase:HLOH_041407"/>
<evidence type="ECO:0000256" key="3">
    <source>
        <dbReference type="ARBA" id="ARBA00004496"/>
    </source>
</evidence>
<dbReference type="InterPro" id="IPR039637">
    <property type="entry name" value="CNOT7/CNOT8/Pop2"/>
</dbReference>
<feature type="region of interest" description="Disordered" evidence="15">
    <location>
        <begin position="295"/>
        <end position="317"/>
    </location>
</feature>
<dbReference type="GO" id="GO:0004535">
    <property type="term" value="F:poly(A)-specific ribonuclease activity"/>
    <property type="evidence" value="ECO:0007669"/>
    <property type="project" value="UniProtKB-EC"/>
</dbReference>
<keyword evidence="8" id="KW-0479">Metal-binding</keyword>
<dbReference type="InterPro" id="IPR012337">
    <property type="entry name" value="RNaseH-like_sf"/>
</dbReference>
<dbReference type="Pfam" id="PF04857">
    <property type="entry name" value="CAF1"/>
    <property type="match status" value="1"/>
</dbReference>
<reference evidence="16 17" key="1">
    <citation type="journal article" date="2020" name="Cell">
        <title>Large-Scale Comparative Analyses of Tick Genomes Elucidate Their Genetic Diversity and Vector Capacities.</title>
        <authorList>
            <consortium name="Tick Genome and Microbiome Consortium (TIGMIC)"/>
            <person name="Jia N."/>
            <person name="Wang J."/>
            <person name="Shi W."/>
            <person name="Du L."/>
            <person name="Sun Y."/>
            <person name="Zhan W."/>
            <person name="Jiang J.F."/>
            <person name="Wang Q."/>
            <person name="Zhang B."/>
            <person name="Ji P."/>
            <person name="Bell-Sakyi L."/>
            <person name="Cui X.M."/>
            <person name="Yuan T.T."/>
            <person name="Jiang B.G."/>
            <person name="Yang W.F."/>
            <person name="Lam T.T."/>
            <person name="Chang Q.C."/>
            <person name="Ding S.J."/>
            <person name="Wang X.J."/>
            <person name="Zhu J.G."/>
            <person name="Ruan X.D."/>
            <person name="Zhao L."/>
            <person name="Wei J.T."/>
            <person name="Ye R.Z."/>
            <person name="Que T.C."/>
            <person name="Du C.H."/>
            <person name="Zhou Y.H."/>
            <person name="Cheng J.X."/>
            <person name="Dai P.F."/>
            <person name="Guo W.B."/>
            <person name="Han X.H."/>
            <person name="Huang E.J."/>
            <person name="Li L.F."/>
            <person name="Wei W."/>
            <person name="Gao Y.C."/>
            <person name="Liu J.Z."/>
            <person name="Shao H.Z."/>
            <person name="Wang X."/>
            <person name="Wang C.C."/>
            <person name="Yang T.C."/>
            <person name="Huo Q.B."/>
            <person name="Li W."/>
            <person name="Chen H.Y."/>
            <person name="Chen S.E."/>
            <person name="Zhou L.G."/>
            <person name="Ni X.B."/>
            <person name="Tian J.H."/>
            <person name="Sheng Y."/>
            <person name="Liu T."/>
            <person name="Pan Y.S."/>
            <person name="Xia L.Y."/>
            <person name="Li J."/>
            <person name="Zhao F."/>
            <person name="Cao W.C."/>
        </authorList>
    </citation>
    <scope>NUCLEOTIDE SEQUENCE [LARGE SCALE GENOMIC DNA]</scope>
    <source>
        <strain evidence="16">HaeL-2018</strain>
    </source>
</reference>
<evidence type="ECO:0000256" key="7">
    <source>
        <dbReference type="ARBA" id="ARBA00022722"/>
    </source>
</evidence>
<gene>
    <name evidence="16" type="ORF">HPB48_014221</name>
</gene>
<evidence type="ECO:0000256" key="4">
    <source>
        <dbReference type="ARBA" id="ARBA00008372"/>
    </source>
</evidence>
<sequence>MLRSSSVRSPPKVNDGKNGPRALPEACAIRDVWAYNLDDEFDVIMYVVQKYAYVAIDTEFPGLLVRPDNNELRPSHYQYALIRDNVNMLKLIQLGFSFLDENGQPAPKCSTWQFHFKFDLEEDDCADDAIPFLVEHGIQFDRHKREGIDPYEFAQRCTSSGVVLSDNVKCVCFYGPYDFGYLLKVLTGQNLPQEESDFFELLRLYFPAIYDIRCIMPSCPGLRGGLQNVANILQVDRVGPEHQAGSDSMLTGAVFFRIREVYFGGVMDDKYCGQISGLGGVNSILYGSTWYSTEPVSSLDSQTDPSDDEPNSNDSPL</sequence>
<evidence type="ECO:0000256" key="9">
    <source>
        <dbReference type="ARBA" id="ARBA00022801"/>
    </source>
</evidence>
<evidence type="ECO:0000256" key="2">
    <source>
        <dbReference type="ARBA" id="ARBA00004123"/>
    </source>
</evidence>
<comment type="caution">
    <text evidence="16">The sequence shown here is derived from an EMBL/GenBank/DDBJ whole genome shotgun (WGS) entry which is preliminary data.</text>
</comment>
<keyword evidence="7" id="KW-0540">Nuclease</keyword>
<evidence type="ECO:0000256" key="14">
    <source>
        <dbReference type="ARBA" id="ARBA00023242"/>
    </source>
</evidence>
<evidence type="ECO:0000256" key="12">
    <source>
        <dbReference type="ARBA" id="ARBA00023015"/>
    </source>
</evidence>
<dbReference type="SUPFAM" id="SSF53098">
    <property type="entry name" value="Ribonuclease H-like"/>
    <property type="match status" value="1"/>
</dbReference>
<comment type="subcellular location">
    <subcellularLocation>
        <location evidence="3">Cytoplasm</location>
    </subcellularLocation>
    <subcellularLocation>
        <location evidence="2">Nucleus</location>
    </subcellularLocation>
</comment>
<dbReference type="GO" id="GO:0030014">
    <property type="term" value="C:CCR4-NOT complex"/>
    <property type="evidence" value="ECO:0007669"/>
    <property type="project" value="InterPro"/>
</dbReference>
<proteinExistence type="inferred from homology"/>
<protein>
    <recommendedName>
        <fullName evidence="5">poly(A)-specific ribonuclease</fullName>
        <ecNumber evidence="5">3.1.13.4</ecNumber>
    </recommendedName>
</protein>
<evidence type="ECO:0000256" key="10">
    <source>
        <dbReference type="ARBA" id="ARBA00022839"/>
    </source>
</evidence>
<evidence type="ECO:0000313" key="16">
    <source>
        <dbReference type="EMBL" id="KAH9362997.1"/>
    </source>
</evidence>
<evidence type="ECO:0000256" key="5">
    <source>
        <dbReference type="ARBA" id="ARBA00012161"/>
    </source>
</evidence>
<dbReference type="OrthoDB" id="1164111at2759"/>
<keyword evidence="10" id="KW-0269">Exonuclease</keyword>
<keyword evidence="6" id="KW-0963">Cytoplasm</keyword>
<evidence type="ECO:0000256" key="1">
    <source>
        <dbReference type="ARBA" id="ARBA00001663"/>
    </source>
</evidence>
<dbReference type="OMA" id="HTFQQIT"/>
<dbReference type="GO" id="GO:0005634">
    <property type="term" value="C:nucleus"/>
    <property type="evidence" value="ECO:0007669"/>
    <property type="project" value="UniProtKB-SubCell"/>
</dbReference>
<comment type="similarity">
    <text evidence="4">Belongs to the CAF1 family.</text>
</comment>
<evidence type="ECO:0000256" key="13">
    <source>
        <dbReference type="ARBA" id="ARBA00023163"/>
    </source>
</evidence>
<dbReference type="Proteomes" id="UP000821853">
    <property type="component" value="Chromosome 1"/>
</dbReference>
<keyword evidence="11" id="KW-0694">RNA-binding</keyword>
<accession>A0A9J6FJ03</accession>
<dbReference type="GO" id="GO:0003723">
    <property type="term" value="F:RNA binding"/>
    <property type="evidence" value="ECO:0007669"/>
    <property type="project" value="UniProtKB-KW"/>
</dbReference>
<dbReference type="InterPro" id="IPR036397">
    <property type="entry name" value="RNaseH_sf"/>
</dbReference>
<dbReference type="InterPro" id="IPR006941">
    <property type="entry name" value="RNase_CAF1"/>
</dbReference>
<keyword evidence="13" id="KW-0804">Transcription</keyword>
<evidence type="ECO:0000256" key="15">
    <source>
        <dbReference type="SAM" id="MobiDB-lite"/>
    </source>
</evidence>
<keyword evidence="17" id="KW-1185">Reference proteome</keyword>
<dbReference type="EC" id="3.1.13.4" evidence="5"/>
<evidence type="ECO:0000256" key="11">
    <source>
        <dbReference type="ARBA" id="ARBA00022884"/>
    </source>
</evidence>
<evidence type="ECO:0000256" key="6">
    <source>
        <dbReference type="ARBA" id="ARBA00022490"/>
    </source>
</evidence>
<name>A0A9J6FJ03_HAELO</name>
<keyword evidence="12" id="KW-0805">Transcription regulation</keyword>